<evidence type="ECO:0000256" key="1">
    <source>
        <dbReference type="ARBA" id="ARBA00004241"/>
    </source>
</evidence>
<keyword evidence="7" id="KW-0732">Signal</keyword>
<evidence type="ECO:0000256" key="11">
    <source>
        <dbReference type="SAM" id="MobiDB-lite"/>
    </source>
</evidence>
<evidence type="ECO:0000259" key="12">
    <source>
        <dbReference type="Pfam" id="PF03895"/>
    </source>
</evidence>
<feature type="region of interest" description="Disordered" evidence="11">
    <location>
        <begin position="1443"/>
        <end position="1481"/>
    </location>
</feature>
<evidence type="ECO:0000256" key="9">
    <source>
        <dbReference type="ARBA" id="ARBA00023136"/>
    </source>
</evidence>
<feature type="domain" description="Trimeric autotransporter adhesin YadA-like stalk" evidence="14">
    <location>
        <begin position="916"/>
        <end position="951"/>
    </location>
</feature>
<dbReference type="InterPro" id="IPR005594">
    <property type="entry name" value="YadA_C"/>
</dbReference>
<dbReference type="Proteomes" id="UP000188357">
    <property type="component" value="Unassembled WGS sequence"/>
</dbReference>
<evidence type="ECO:0000256" key="5">
    <source>
        <dbReference type="ARBA" id="ARBA00022452"/>
    </source>
</evidence>
<accession>A0A1R4GYP6</accession>
<dbReference type="Pfam" id="PF05658">
    <property type="entry name" value="YadA_head"/>
    <property type="match status" value="5"/>
</dbReference>
<dbReference type="Gene3D" id="6.10.250.2040">
    <property type="match status" value="1"/>
</dbReference>
<keyword evidence="10" id="KW-0998">Cell outer membrane</keyword>
<evidence type="ECO:0000256" key="3">
    <source>
        <dbReference type="ARBA" id="ARBA00005848"/>
    </source>
</evidence>
<proteinExistence type="inferred from homology"/>
<feature type="domain" description="Trimeric autotransporter adhesin YadA-like head" evidence="13">
    <location>
        <begin position="327"/>
        <end position="349"/>
    </location>
</feature>
<feature type="domain" description="Trimeric autotransporter adhesin YadA-like head" evidence="13">
    <location>
        <begin position="268"/>
        <end position="293"/>
    </location>
</feature>
<reference evidence="15 16" key="1">
    <citation type="submission" date="2017-02" db="EMBL/GenBank/DDBJ databases">
        <authorList>
            <person name="Peterson S.W."/>
        </authorList>
    </citation>
    <scope>NUCLEOTIDE SEQUENCE [LARGE SCALE GENOMIC DNA]</scope>
    <source>
        <strain evidence="15">Psychrobacter_piechaudii</strain>
    </source>
</reference>
<keyword evidence="16" id="KW-1185">Reference proteome</keyword>
<dbReference type="InterPro" id="IPR008635">
    <property type="entry name" value="Coiled_stalk_dom"/>
</dbReference>
<dbReference type="GO" id="GO:0015031">
    <property type="term" value="P:protein transport"/>
    <property type="evidence" value="ECO:0007669"/>
    <property type="project" value="UniProtKB-KW"/>
</dbReference>
<dbReference type="Pfam" id="PF03895">
    <property type="entry name" value="YadA_anchor"/>
    <property type="match status" value="1"/>
</dbReference>
<dbReference type="Gene3D" id="1.20.5.170">
    <property type="match status" value="1"/>
</dbReference>
<dbReference type="Gene3D" id="2.60.40.4050">
    <property type="match status" value="1"/>
</dbReference>
<dbReference type="Gene3D" id="2.20.70.140">
    <property type="match status" value="4"/>
</dbReference>
<dbReference type="CDD" id="cd12820">
    <property type="entry name" value="LbR_YadA-like"/>
    <property type="match status" value="1"/>
</dbReference>
<dbReference type="InterPro" id="IPR008640">
    <property type="entry name" value="Adhesin_Head_dom"/>
</dbReference>
<dbReference type="InterPro" id="IPR045584">
    <property type="entry name" value="Pilin-like"/>
</dbReference>
<evidence type="ECO:0000313" key="16">
    <source>
        <dbReference type="Proteomes" id="UP000188357"/>
    </source>
</evidence>
<sequence>MAVSEVAKSKTKSKSVKTAVSLSSVTLAVAENTASKGKAASSGTSLTTGLRKSLGNIILTAGFSSIAVAVQAANGVGGGVAIGTSSNCNPAASVGQNESVAVGCGSVADEAGSKNTNFFDRGNPYHNVSKGTLDTTGYYRSTSVGTGAKAYEGGTALGMKAQSAALGVALGAQAKSEDVAAIAVGPAALAKGNTSLAIGRQSIAEKDFAQAIGNVSAATGKGSLAMGHSATATGNRSIAIGSADIDNAGNTGNQQGTVYQTQEQTLSTGKDSIAFGAAAKATKDHTLAIGAHSNAEGVNALALGAHSKADKDRSIAVGVGAKANFIDSVALGSNSEVLHDNSVAVGRRSKTNAYNQQAFLVGGVATGAVAVGSVGDERRLQNVAAGALDTDGVNVSQLKQHKTITDKTGGDIAKHLGGDSTFNSNTGEITNPTYNIGGADYSNVESALKASKTEVKEGANIKVSEDKGADGQTIYTVRTADDVTFTNVTSETMTVNNRDSVANGGDTNYVTEGNKSVVNGGDVYAAINTTEQQYTGDNGEIVKRNPTQVLTIKGGATTATENNIQTVANEDGSIAVKLAEKINLGAGGNVQLGNTLVDNSGVTITGGTKGPVSITNTGLNNGGNTITNVGPGVNGTDAVNVNQLTTKVAAATTEVKAGTNVAGVTTDTGKNGQTIYTVNAKGTTATAGSDAITVGGTTDNTTNITDYKVDLSQGTKDSLNKADSALQTVVTQIDGDNVKTINKDNNTANFVTGTNIKLESEYGGIKVSTADDVTFTNVTSETMTVNNRDSVANGGDTNYVTEGNKSVVNGGDVYAAINTTEQQYTGDNGEIVKRNPTQVLTIKGGATTATENNIQTVANADGSIAVKLAEKINLGAEGNVQLGNTLVDNSGVTITGGTKGPVSITNTGLNNGGNTITNVGPGVNGTDAVNVNQLTETNTTIAKGFNITADNSELADNATEDNVKLGETVKYTSADGNIVTTVRDNKIDFGLGKDLTVGDDNEPGTIIVKGEDGKDGVSINGADGTIALNGKDGANGTISVKNGVPGVNGQDGITRIVIDDNEVATMKDGLKFQGNTGEVIGKQLNETLTVKGELGDDANASGANLRVDSDGNNLNLVMAKDLTDLDSIIINNGGPIINSTGINMGGKKITKVAAGTQDDDAVNLGQLNKVSGDVNKGLNFTGDDATIVINRQLGDALTIRGGATGSLINGNIGVVVNGNQLEVKMAENIDLGDNGSVTTGDSVVNNDGLTIAGGPSVTKDGIDAGDKKITGVAKGDISKDSTDAVNGSQLWDIKNKIDKGVAASKTEVEEGKNITVKEEKGADGQTIYKVSTSDEVEFDKVDVGSVSIDKNKVDKDGNTIISGVGAGKADTDAVNVGQLKDVVAGANKGFNVTAQGKNESNVANGGSIDFNNTDGNIKVQKATGSNDISFNLNPSLDLGKEGSITTGDTKVNNSGVTTGNTSLTNNGITINNAKPDSQDYDENKTVSVTDKGLNNGGNRITNVGPGVDGTDAVNMNQLKDFGYNLGNKIDKVGDEANAGVSSAMAMAALPQAYIPGKSMVTGGMATYNGQGAVAVGISKLSDNGRWVLKISGSADTEGNAGGAVGAGFHF</sequence>
<gene>
    <name evidence="15" type="primary">yadA</name>
    <name evidence="15" type="ORF">A1232T_02349</name>
</gene>
<dbReference type="EMBL" id="FUGE01000280">
    <property type="protein sequence ID" value="SJM73143.1"/>
    <property type="molecule type" value="Genomic_DNA"/>
</dbReference>
<dbReference type="Gene3D" id="2.150.10.10">
    <property type="entry name" value="Serralysin-like metalloprotease, C-terminal"/>
    <property type="match status" value="2"/>
</dbReference>
<feature type="domain" description="Trimeric autotransporter adhesin YadA-like head" evidence="13">
    <location>
        <begin position="218"/>
        <end position="242"/>
    </location>
</feature>
<keyword evidence="6" id="KW-0812">Transmembrane</keyword>
<feature type="domain" description="Trimeric autotransporter adhesin YadA-like stalk" evidence="14">
    <location>
        <begin position="1148"/>
        <end position="1183"/>
    </location>
</feature>
<keyword evidence="5" id="KW-1134">Transmembrane beta strand</keyword>
<dbReference type="InterPro" id="IPR011049">
    <property type="entry name" value="Serralysin-like_metalloprot_C"/>
</dbReference>
<dbReference type="GO" id="GO:0009986">
    <property type="term" value="C:cell surface"/>
    <property type="evidence" value="ECO:0007669"/>
    <property type="project" value="UniProtKB-SubCell"/>
</dbReference>
<keyword evidence="9" id="KW-0472">Membrane</keyword>
<feature type="domain" description="Trimeric autotransporter adhesin YadA-like stalk" evidence="14">
    <location>
        <begin position="1499"/>
        <end position="1537"/>
    </location>
</feature>
<feature type="domain" description="Trimeric autotransporter adhesin YadA-like stalk" evidence="14">
    <location>
        <begin position="379"/>
        <end position="410"/>
    </location>
</feature>
<comment type="subcellular location">
    <subcellularLocation>
        <location evidence="2">Cell outer membrane</location>
    </subcellularLocation>
    <subcellularLocation>
        <location evidence="1">Cell surface</location>
    </subcellularLocation>
</comment>
<dbReference type="SUPFAM" id="SSF54523">
    <property type="entry name" value="Pili subunits"/>
    <property type="match status" value="1"/>
</dbReference>
<feature type="domain" description="Trimeric autotransporter adhesin YadA-like stalk" evidence="14">
    <location>
        <begin position="1268"/>
        <end position="1301"/>
    </location>
</feature>
<evidence type="ECO:0000256" key="2">
    <source>
        <dbReference type="ARBA" id="ARBA00004442"/>
    </source>
</evidence>
<feature type="domain" description="Trimeric autotransporter adhesin YadA-like C-terminal membrane anchor" evidence="12">
    <location>
        <begin position="1550"/>
        <end position="1610"/>
    </location>
</feature>
<feature type="domain" description="Trimeric autotransporter adhesin YadA-like head" evidence="13">
    <location>
        <begin position="295"/>
        <end position="321"/>
    </location>
</feature>
<evidence type="ECO:0000256" key="8">
    <source>
        <dbReference type="ARBA" id="ARBA00022927"/>
    </source>
</evidence>
<dbReference type="SUPFAM" id="SSF101967">
    <property type="entry name" value="Adhesin YadA, collagen-binding domain"/>
    <property type="match status" value="7"/>
</dbReference>
<evidence type="ECO:0000256" key="4">
    <source>
        <dbReference type="ARBA" id="ARBA00022448"/>
    </source>
</evidence>
<name>A0A1R4GYP6_9GAMM</name>
<feature type="domain" description="Trimeric autotransporter adhesin YadA-like stalk" evidence="14">
    <location>
        <begin position="1361"/>
        <end position="1401"/>
    </location>
</feature>
<organism evidence="15 16">
    <name type="scientific">Psychrobacter piechaudii</name>
    <dbReference type="NCBI Taxonomy" id="1945521"/>
    <lineage>
        <taxon>Bacteria</taxon>
        <taxon>Pseudomonadati</taxon>
        <taxon>Pseudomonadota</taxon>
        <taxon>Gammaproteobacteria</taxon>
        <taxon>Moraxellales</taxon>
        <taxon>Moraxellaceae</taxon>
        <taxon>Psychrobacter</taxon>
    </lineage>
</organism>
<dbReference type="Pfam" id="PF05662">
    <property type="entry name" value="YadA_stalk"/>
    <property type="match status" value="7"/>
</dbReference>
<keyword evidence="8" id="KW-0653">Protein transport</keyword>
<protein>
    <submittedName>
        <fullName evidence="15">Adhesin YadA</fullName>
    </submittedName>
</protein>
<feature type="compositionally biased region" description="Polar residues" evidence="11">
    <location>
        <begin position="1443"/>
        <end position="1475"/>
    </location>
</feature>
<keyword evidence="4" id="KW-0813">Transport</keyword>
<feature type="domain" description="Trimeric autotransporter adhesin YadA-like stalk" evidence="14">
    <location>
        <begin position="626"/>
        <end position="663"/>
    </location>
</feature>
<evidence type="ECO:0000313" key="15">
    <source>
        <dbReference type="EMBL" id="SJM73143.1"/>
    </source>
</evidence>
<evidence type="ECO:0000256" key="6">
    <source>
        <dbReference type="ARBA" id="ARBA00022692"/>
    </source>
</evidence>
<evidence type="ECO:0000256" key="10">
    <source>
        <dbReference type="ARBA" id="ARBA00023237"/>
    </source>
</evidence>
<dbReference type="Gene3D" id="6.20.50.100">
    <property type="match status" value="2"/>
</dbReference>
<dbReference type="Gene3D" id="3.30.1300.30">
    <property type="entry name" value="GSPII I/J protein-like"/>
    <property type="match status" value="1"/>
</dbReference>
<evidence type="ECO:0000256" key="7">
    <source>
        <dbReference type="ARBA" id="ARBA00022729"/>
    </source>
</evidence>
<evidence type="ECO:0000259" key="14">
    <source>
        <dbReference type="Pfam" id="PF05662"/>
    </source>
</evidence>
<dbReference type="GO" id="GO:0009279">
    <property type="term" value="C:cell outer membrane"/>
    <property type="evidence" value="ECO:0007669"/>
    <property type="project" value="UniProtKB-SubCell"/>
</dbReference>
<feature type="domain" description="Trimeric autotransporter adhesin YadA-like head" evidence="13">
    <location>
        <begin position="190"/>
        <end position="214"/>
    </location>
</feature>
<evidence type="ECO:0000259" key="13">
    <source>
        <dbReference type="Pfam" id="PF05658"/>
    </source>
</evidence>
<dbReference type="STRING" id="1945521.A1232T_02349"/>
<comment type="similarity">
    <text evidence="3">Belongs to the autotransporter-2 (AT-2) (TC 1.B.40) family.</text>
</comment>